<dbReference type="OMA" id="LFQFQCV"/>
<dbReference type="SUPFAM" id="SSF48371">
    <property type="entry name" value="ARM repeat"/>
    <property type="match status" value="1"/>
</dbReference>
<keyword evidence="4" id="KW-0808">Transferase</keyword>
<dbReference type="GO" id="GO:0016567">
    <property type="term" value="P:protein ubiquitination"/>
    <property type="evidence" value="ECO:0007669"/>
    <property type="project" value="UniProtKB-UniPathway"/>
</dbReference>
<evidence type="ECO:0000256" key="1">
    <source>
        <dbReference type="ARBA" id="ARBA00000900"/>
    </source>
</evidence>
<keyword evidence="5" id="KW-0677">Repeat</keyword>
<dbReference type="PROSITE" id="PS50176">
    <property type="entry name" value="ARM_REPEAT"/>
    <property type="match status" value="3"/>
</dbReference>
<dbReference type="Pfam" id="PF04564">
    <property type="entry name" value="U-box"/>
    <property type="match status" value="1"/>
</dbReference>
<dbReference type="EC" id="2.3.2.27" evidence="3"/>
<evidence type="ECO:0000256" key="3">
    <source>
        <dbReference type="ARBA" id="ARBA00012483"/>
    </source>
</evidence>
<dbReference type="Proteomes" id="UP000077755">
    <property type="component" value="Chromosome 7"/>
</dbReference>
<evidence type="ECO:0000256" key="4">
    <source>
        <dbReference type="ARBA" id="ARBA00022679"/>
    </source>
</evidence>
<dbReference type="Pfam" id="PF25368">
    <property type="entry name" value="PUB10_N"/>
    <property type="match status" value="1"/>
</dbReference>
<dbReference type="InterPro" id="IPR016024">
    <property type="entry name" value="ARM-type_fold"/>
</dbReference>
<dbReference type="InterPro" id="IPR003613">
    <property type="entry name" value="Ubox_domain"/>
</dbReference>
<dbReference type="PANTHER" id="PTHR23315">
    <property type="entry name" value="U BOX DOMAIN-CONTAINING"/>
    <property type="match status" value="1"/>
</dbReference>
<name>A0A161WQ72_DAUCS</name>
<dbReference type="InterPro" id="IPR000225">
    <property type="entry name" value="Armadillo"/>
</dbReference>
<dbReference type="AlphaFoldDB" id="A0A161WQ72"/>
<reference evidence="7" key="1">
    <citation type="journal article" date="2016" name="Nat. Genet.">
        <title>A high-quality carrot genome assembly provides new insights into carotenoid accumulation and asterid genome evolution.</title>
        <authorList>
            <person name="Iorizzo M."/>
            <person name="Ellison S."/>
            <person name="Senalik D."/>
            <person name="Zeng P."/>
            <person name="Satapoomin P."/>
            <person name="Huang J."/>
            <person name="Bowman M."/>
            <person name="Iovene M."/>
            <person name="Sanseverino W."/>
            <person name="Cavagnaro P."/>
            <person name="Yildiz M."/>
            <person name="Macko-Podgorni A."/>
            <person name="Moranska E."/>
            <person name="Grzebelus E."/>
            <person name="Grzebelus D."/>
            <person name="Ashrafi H."/>
            <person name="Zheng Z."/>
            <person name="Cheng S."/>
            <person name="Spooner D."/>
            <person name="Van Deynze A."/>
            <person name="Simon P."/>
        </authorList>
    </citation>
    <scope>NUCLEOTIDE SEQUENCE</scope>
    <source>
        <tissue evidence="7">Leaf</tissue>
    </source>
</reference>
<dbReference type="Pfam" id="PF25598">
    <property type="entry name" value="ARM_PUB"/>
    <property type="match status" value="1"/>
</dbReference>
<dbReference type="InterPro" id="IPR011989">
    <property type="entry name" value="ARM-like"/>
</dbReference>
<dbReference type="SUPFAM" id="SSF57850">
    <property type="entry name" value="RING/U-box"/>
    <property type="match status" value="1"/>
</dbReference>
<dbReference type="OrthoDB" id="7537227at2759"/>
<gene>
    <name evidence="7" type="ORF">DCAR_0727081</name>
</gene>
<evidence type="ECO:0000256" key="2">
    <source>
        <dbReference type="ARBA" id="ARBA00004906"/>
    </source>
</evidence>
<dbReference type="InterPro" id="IPR057623">
    <property type="entry name" value="PUB12-19-like_N"/>
</dbReference>
<accession>A0A161WQ72</accession>
<dbReference type="FunFam" id="1.25.10.10:FF:000341">
    <property type="entry name" value="RING-type E3 ubiquitin transferase"/>
    <property type="match status" value="1"/>
</dbReference>
<evidence type="ECO:0000313" key="8">
    <source>
        <dbReference type="Proteomes" id="UP000077755"/>
    </source>
</evidence>
<dbReference type="FunFam" id="3.30.40.10:FF:000442">
    <property type="entry name" value="RING-type E3 ubiquitin transferase"/>
    <property type="match status" value="1"/>
</dbReference>
<dbReference type="InterPro" id="IPR013083">
    <property type="entry name" value="Znf_RING/FYVE/PHD"/>
</dbReference>
<dbReference type="KEGG" id="dcr:108193459"/>
<evidence type="ECO:0000313" key="7">
    <source>
        <dbReference type="EMBL" id="WOH07648.1"/>
    </source>
</evidence>
<dbReference type="FunFam" id="1.25.10.10:FF:000343">
    <property type="entry name" value="RING-type E3 ubiquitin transferase"/>
    <property type="match status" value="1"/>
</dbReference>
<keyword evidence="6" id="KW-0833">Ubl conjugation pathway</keyword>
<dbReference type="SMART" id="SM00185">
    <property type="entry name" value="ARM"/>
    <property type="match status" value="6"/>
</dbReference>
<proteinExistence type="predicted"/>
<dbReference type="PROSITE" id="PS51698">
    <property type="entry name" value="U_BOX"/>
    <property type="match status" value="1"/>
</dbReference>
<dbReference type="Gramene" id="KZM86477">
    <property type="protein sequence ID" value="KZM86477"/>
    <property type="gene ID" value="DCAR_023611"/>
</dbReference>
<comment type="catalytic activity">
    <reaction evidence="1">
        <text>S-ubiquitinyl-[E2 ubiquitin-conjugating enzyme]-L-cysteine + [acceptor protein]-L-lysine = [E2 ubiquitin-conjugating enzyme]-L-cysteine + N(6)-ubiquitinyl-[acceptor protein]-L-lysine.</text>
        <dbReference type="EC" id="2.3.2.27"/>
    </reaction>
</comment>
<dbReference type="PANTHER" id="PTHR23315:SF52">
    <property type="entry name" value="U-BOX DOMAIN-CONTAINING PROTEIN 10"/>
    <property type="match status" value="1"/>
</dbReference>
<evidence type="ECO:0000256" key="6">
    <source>
        <dbReference type="ARBA" id="ARBA00022786"/>
    </source>
</evidence>
<dbReference type="InterPro" id="IPR058678">
    <property type="entry name" value="ARM_PUB"/>
</dbReference>
<sequence>MAGGDATATTGAVQSLLSLIQDTNRVSSNGFGGPFKKDCSDLARRIALLSHLLEEVRDFEGDLGPLDQSHSSCLVDLTVVIKASKRLVCAADQFDPKISPEGAAKKFAFQFQCLTWKLERALRSFPYDQLEISEEVQEQVDLVRGQLRRATERYSGSLTMNRLSRALSQSLDKELDPLQLRNRLIAGLLVESTGSIDHGGTENVEIVSTSNSSKDNISDQMIHRLERRGSSYQCLINNADADQSENSKKNEKTSSPVIPDDFLCPISLEVMRDPVIVATGQTYERSYIQRWIDCGNTKCPKTQQKLQNLTLTPNYVLRSLITQWCITHNVEQPTALTSGKVKRSDGTFSDVSREIAAIESLVRKLSSRSIEECRAAVSEIRSLSKRSTDNRILIGEAGAIPILVSLLTSDDGITQNNSITSILNLSIYEQNKGLIMLAGAIPSIVQVLRSGSMETKENAAATLFSLSLADENKIIIGASGAIPALVQLFQNGSSRGKKDAAAALFNLCIYQGNKGRAVRAGIITALLKMLTDTSCCMVDEALTILSVLASHQEAKAAIVQASTIPALIDLLRTGLPRNKEHAAAILLSLCKRDTENLACISRLGAVIPLTELVKSGTERAKRKATSLLEHLQKSKQL</sequence>
<comment type="pathway">
    <text evidence="2">Protein modification; protein ubiquitination.</text>
</comment>
<dbReference type="InterPro" id="IPR045210">
    <property type="entry name" value="RING-Ubox_PUB"/>
</dbReference>
<keyword evidence="8" id="KW-1185">Reference proteome</keyword>
<dbReference type="GO" id="GO:0061630">
    <property type="term" value="F:ubiquitin protein ligase activity"/>
    <property type="evidence" value="ECO:0007669"/>
    <property type="project" value="UniProtKB-EC"/>
</dbReference>
<dbReference type="EMBL" id="CP093349">
    <property type="protein sequence ID" value="WOH07648.1"/>
    <property type="molecule type" value="Genomic_DNA"/>
</dbReference>
<protein>
    <recommendedName>
        <fullName evidence="3">RING-type E3 ubiquitin transferase</fullName>
        <ecNumber evidence="3">2.3.2.27</ecNumber>
    </recommendedName>
</protein>
<dbReference type="CDD" id="cd16664">
    <property type="entry name" value="RING-Ubox_PUB"/>
    <property type="match status" value="1"/>
</dbReference>
<organism evidence="7 8">
    <name type="scientific">Daucus carota subsp. sativus</name>
    <name type="common">Carrot</name>
    <dbReference type="NCBI Taxonomy" id="79200"/>
    <lineage>
        <taxon>Eukaryota</taxon>
        <taxon>Viridiplantae</taxon>
        <taxon>Streptophyta</taxon>
        <taxon>Embryophyta</taxon>
        <taxon>Tracheophyta</taxon>
        <taxon>Spermatophyta</taxon>
        <taxon>Magnoliopsida</taxon>
        <taxon>eudicotyledons</taxon>
        <taxon>Gunneridae</taxon>
        <taxon>Pentapetalae</taxon>
        <taxon>asterids</taxon>
        <taxon>campanulids</taxon>
        <taxon>Apiales</taxon>
        <taxon>Apiaceae</taxon>
        <taxon>Apioideae</taxon>
        <taxon>Scandiceae</taxon>
        <taxon>Daucinae</taxon>
        <taxon>Daucus</taxon>
        <taxon>Daucus sect. Daucus</taxon>
    </lineage>
</organism>
<dbReference type="Gene3D" id="3.30.40.10">
    <property type="entry name" value="Zinc/RING finger domain, C3HC4 (zinc finger)"/>
    <property type="match status" value="1"/>
</dbReference>
<dbReference type="SMART" id="SM00504">
    <property type="entry name" value="Ubox"/>
    <property type="match status" value="1"/>
</dbReference>
<evidence type="ECO:0000256" key="5">
    <source>
        <dbReference type="ARBA" id="ARBA00022737"/>
    </source>
</evidence>
<reference evidence="7" key="2">
    <citation type="submission" date="2022-03" db="EMBL/GenBank/DDBJ databases">
        <title>Draft title - Genomic analysis of global carrot germplasm unveils the trajectory of domestication and the origin of high carotenoid orange carrot.</title>
        <authorList>
            <person name="Iorizzo M."/>
            <person name="Ellison S."/>
            <person name="Senalik D."/>
            <person name="Macko-Podgorni A."/>
            <person name="Grzebelus D."/>
            <person name="Bostan H."/>
            <person name="Rolling W."/>
            <person name="Curaba J."/>
            <person name="Simon P."/>
        </authorList>
    </citation>
    <scope>NUCLEOTIDE SEQUENCE</scope>
    <source>
        <tissue evidence="7">Leaf</tissue>
    </source>
</reference>
<dbReference type="Gene3D" id="1.25.10.10">
    <property type="entry name" value="Leucine-rich Repeat Variant"/>
    <property type="match status" value="3"/>
</dbReference>
<dbReference type="FunFam" id="1.25.10.10:FF:000425">
    <property type="entry name" value="RING-type E3 ubiquitin transferase"/>
    <property type="match status" value="1"/>
</dbReference>